<name>A0A9P5NA95_GYMJU</name>
<gene>
    <name evidence="1" type="ORF">CPB84DRAFT_1797846</name>
</gene>
<evidence type="ECO:0000313" key="2">
    <source>
        <dbReference type="Proteomes" id="UP000724874"/>
    </source>
</evidence>
<comment type="caution">
    <text evidence="1">The sequence shown here is derived from an EMBL/GenBank/DDBJ whole genome shotgun (WGS) entry which is preliminary data.</text>
</comment>
<evidence type="ECO:0000313" key="1">
    <source>
        <dbReference type="EMBL" id="KAF8874219.1"/>
    </source>
</evidence>
<organism evidence="1 2">
    <name type="scientific">Gymnopilus junonius</name>
    <name type="common">Spectacular rustgill mushroom</name>
    <name type="synonym">Gymnopilus spectabilis subsp. junonius</name>
    <dbReference type="NCBI Taxonomy" id="109634"/>
    <lineage>
        <taxon>Eukaryota</taxon>
        <taxon>Fungi</taxon>
        <taxon>Dikarya</taxon>
        <taxon>Basidiomycota</taxon>
        <taxon>Agaricomycotina</taxon>
        <taxon>Agaricomycetes</taxon>
        <taxon>Agaricomycetidae</taxon>
        <taxon>Agaricales</taxon>
        <taxon>Agaricineae</taxon>
        <taxon>Hymenogastraceae</taxon>
        <taxon>Gymnopilus</taxon>
    </lineage>
</organism>
<dbReference type="Proteomes" id="UP000724874">
    <property type="component" value="Unassembled WGS sequence"/>
</dbReference>
<accession>A0A9P5NA95</accession>
<reference evidence="1" key="1">
    <citation type="submission" date="2020-11" db="EMBL/GenBank/DDBJ databases">
        <authorList>
            <consortium name="DOE Joint Genome Institute"/>
            <person name="Ahrendt S."/>
            <person name="Riley R."/>
            <person name="Andreopoulos W."/>
            <person name="LaButti K."/>
            <person name="Pangilinan J."/>
            <person name="Ruiz-duenas F.J."/>
            <person name="Barrasa J.M."/>
            <person name="Sanchez-Garcia M."/>
            <person name="Camarero S."/>
            <person name="Miyauchi S."/>
            <person name="Serrano A."/>
            <person name="Linde D."/>
            <person name="Babiker R."/>
            <person name="Drula E."/>
            <person name="Ayuso-Fernandez I."/>
            <person name="Pacheco R."/>
            <person name="Padilla G."/>
            <person name="Ferreira P."/>
            <person name="Barriuso J."/>
            <person name="Kellner H."/>
            <person name="Castanera R."/>
            <person name="Alfaro M."/>
            <person name="Ramirez L."/>
            <person name="Pisabarro A.G."/>
            <person name="Kuo A."/>
            <person name="Tritt A."/>
            <person name="Lipzen A."/>
            <person name="He G."/>
            <person name="Yan M."/>
            <person name="Ng V."/>
            <person name="Cullen D."/>
            <person name="Martin F."/>
            <person name="Rosso M.-N."/>
            <person name="Henrissat B."/>
            <person name="Hibbett D."/>
            <person name="Martinez A.T."/>
            <person name="Grigoriev I.V."/>
        </authorList>
    </citation>
    <scope>NUCLEOTIDE SEQUENCE</scope>
    <source>
        <strain evidence="1">AH 44721</strain>
    </source>
</reference>
<dbReference type="OrthoDB" id="3023006at2759"/>
<protein>
    <recommendedName>
        <fullName evidence="3">F-box domain-containing protein</fullName>
    </recommendedName>
</protein>
<dbReference type="AlphaFoldDB" id="A0A9P5NA95"/>
<proteinExistence type="predicted"/>
<sequence>MSVNAIDPQLRAPPQLQHISLPGITHLPQEVARTEDQIGNIDMQYPGAYAGLSPIVQIPIEITVSIFQEAIRGGENNSQIDFACTLSHVCHLWRSISLSLPTLWTSFEYKHRRSDLHRLSTYLQRSCNQLLDLRFEIGPTDNDHLWRDLLRKAVEHVSRWQRFALLFESRMKYPHNIFSIFKTLSAPNLEVIEVGMDPSSEGQFPLANSAPFCFKGGAPKLLQARFDSWSLKLSSPLTSITTLQIAHPRDHRETLTFASFLDLLKSSRLVNLSLSGPAYHEPLQGTWPAVAPELRNFRIADCDAVAFNLWNYVKAPKLELLIIIDANPNTLNQTLLPNTNSQQSDADQGPFPSLSTLAFVSCRIDSLSLSRIANLTKSVTSLYVNDCDCNGYFSEDSNPLTIMTNLSPGTILWPQLRAVYCAMENFFQEFKDLEGILNAITCRQDFLRTHCILNLLDSDAKAWEERDPDTWKELLAGGFFMTWVPVAGMDLVPWPPQFLQKYSHRWDHIFMACYSGKPNKLLST</sequence>
<evidence type="ECO:0008006" key="3">
    <source>
        <dbReference type="Google" id="ProtNLM"/>
    </source>
</evidence>
<keyword evidence="2" id="KW-1185">Reference proteome</keyword>
<dbReference type="EMBL" id="JADNYJ010000219">
    <property type="protein sequence ID" value="KAF8874219.1"/>
    <property type="molecule type" value="Genomic_DNA"/>
</dbReference>